<reference evidence="2" key="1">
    <citation type="submission" date="2009-10" db="EMBL/GenBank/DDBJ databases">
        <title>Diversity of trophic interactions inside an arsenic-rich microbial ecosystem.</title>
        <authorList>
            <person name="Bertin P.N."/>
            <person name="Heinrich-Salmeron A."/>
            <person name="Pelletier E."/>
            <person name="Goulhen-Chollet F."/>
            <person name="Arsene-Ploetze F."/>
            <person name="Gallien S."/>
            <person name="Calteau A."/>
            <person name="Vallenet D."/>
            <person name="Casiot C."/>
            <person name="Chane-Woon-Ming B."/>
            <person name="Giloteaux L."/>
            <person name="Barakat M."/>
            <person name="Bonnefoy V."/>
            <person name="Bruneel O."/>
            <person name="Chandler M."/>
            <person name="Cleiss J."/>
            <person name="Duran R."/>
            <person name="Elbaz-Poulichet F."/>
            <person name="Fonknechten N."/>
            <person name="Lauga B."/>
            <person name="Mornico D."/>
            <person name="Ortet P."/>
            <person name="Schaeffer C."/>
            <person name="Siguier P."/>
            <person name="Alexander Thil Smith A."/>
            <person name="Van Dorsselaer A."/>
            <person name="Weissenbach J."/>
            <person name="Medigue C."/>
            <person name="Le Paslier D."/>
        </authorList>
    </citation>
    <scope>NUCLEOTIDE SEQUENCE</scope>
</reference>
<protein>
    <submittedName>
        <fullName evidence="2">Uncharacterized protein</fullName>
    </submittedName>
</protein>
<dbReference type="AlphaFoldDB" id="E6PPV3"/>
<accession>E6PPV3</accession>
<evidence type="ECO:0000256" key="1">
    <source>
        <dbReference type="SAM" id="MobiDB-lite"/>
    </source>
</evidence>
<feature type="region of interest" description="Disordered" evidence="1">
    <location>
        <begin position="1"/>
        <end position="42"/>
    </location>
</feature>
<sequence length="96" mass="9910">MQQAWRAGTFAAARMRESTPHGPNRFGLAPGPARSGHGASPSNGRGLCHVLCGVVLAPSTTPAALHVAHIAAHAPEFHARLVASALPDAPYHPPRA</sequence>
<proteinExistence type="predicted"/>
<organism evidence="2">
    <name type="scientific">mine drainage metagenome</name>
    <dbReference type="NCBI Taxonomy" id="410659"/>
    <lineage>
        <taxon>unclassified sequences</taxon>
        <taxon>metagenomes</taxon>
        <taxon>ecological metagenomes</taxon>
    </lineage>
</organism>
<name>E6PPV3_9ZZZZ</name>
<gene>
    <name evidence="2" type="ORF">CARN2_2565</name>
</gene>
<evidence type="ECO:0000313" key="2">
    <source>
        <dbReference type="EMBL" id="CBH96957.1"/>
    </source>
</evidence>
<dbReference type="EMBL" id="CABM01000038">
    <property type="protein sequence ID" value="CBH96957.1"/>
    <property type="molecule type" value="Genomic_DNA"/>
</dbReference>
<comment type="caution">
    <text evidence="2">The sequence shown here is derived from an EMBL/GenBank/DDBJ whole genome shotgun (WGS) entry which is preliminary data.</text>
</comment>